<accession>A0ACC1JIF3</accession>
<feature type="non-terminal residue" evidence="1">
    <location>
        <position position="1"/>
    </location>
</feature>
<organism evidence="1 2">
    <name type="scientific">Coemansia nantahalensis</name>
    <dbReference type="NCBI Taxonomy" id="2789366"/>
    <lineage>
        <taxon>Eukaryota</taxon>
        <taxon>Fungi</taxon>
        <taxon>Fungi incertae sedis</taxon>
        <taxon>Zoopagomycota</taxon>
        <taxon>Kickxellomycotina</taxon>
        <taxon>Kickxellomycetes</taxon>
        <taxon>Kickxellales</taxon>
        <taxon>Kickxellaceae</taxon>
        <taxon>Coemansia</taxon>
    </lineage>
</organism>
<evidence type="ECO:0000313" key="1">
    <source>
        <dbReference type="EMBL" id="KAJ2758117.1"/>
    </source>
</evidence>
<comment type="caution">
    <text evidence="1">The sequence shown here is derived from an EMBL/GenBank/DDBJ whole genome shotgun (WGS) entry which is preliminary data.</text>
</comment>
<feature type="non-terminal residue" evidence="1">
    <location>
        <position position="339"/>
    </location>
</feature>
<reference evidence="1" key="1">
    <citation type="submission" date="2022-07" db="EMBL/GenBank/DDBJ databases">
        <title>Phylogenomic reconstructions and comparative analyses of Kickxellomycotina fungi.</title>
        <authorList>
            <person name="Reynolds N.K."/>
            <person name="Stajich J.E."/>
            <person name="Barry K."/>
            <person name="Grigoriev I.V."/>
            <person name="Crous P."/>
            <person name="Smith M.E."/>
        </authorList>
    </citation>
    <scope>NUCLEOTIDE SEQUENCE</scope>
    <source>
        <strain evidence="1">CBS 109366</strain>
    </source>
</reference>
<gene>
    <name evidence="1" type="ORF">IWQ57_006915</name>
</gene>
<dbReference type="Proteomes" id="UP001140234">
    <property type="component" value="Unassembled WGS sequence"/>
</dbReference>
<keyword evidence="2" id="KW-1185">Reference proteome</keyword>
<name>A0ACC1JIF3_9FUNG</name>
<sequence>EPEASVDQVAGAVVECFEHAVPYFRIYTSVLVACHSEPAMTGGLFSEEAGVVYSDACYHDLDLSARDSLDPHVFELVADAYTHLRRLREDQLIILSGVSGSGKSETAKLVTDQLCVLASHAGRRNTRAQYQMAYVGAIVEAFSSAQTLECQGATRAGLWQEVQFNERGHISGAKVVPFGLDRWRVTDRTPGERTFNVFYYLLHGSTSAERQGWQFRHGGEESWFRYLATERPPRKMVPAYVGKLPAPSTAHYAYMMDQLRTALSVCGIRARQQHAIFQVLAAVMHLGNVDFSDAPDRSEESAVPKNPEEIDLAAEYLGVPAGALAAALSCKTALVGSDL</sequence>
<proteinExistence type="predicted"/>
<evidence type="ECO:0000313" key="2">
    <source>
        <dbReference type="Proteomes" id="UP001140234"/>
    </source>
</evidence>
<dbReference type="EMBL" id="JANBUJ010004214">
    <property type="protein sequence ID" value="KAJ2758117.1"/>
    <property type="molecule type" value="Genomic_DNA"/>
</dbReference>
<protein>
    <submittedName>
        <fullName evidence="1">Uncharacterized protein</fullName>
    </submittedName>
</protein>